<evidence type="ECO:0000313" key="1">
    <source>
        <dbReference type="EMBL" id="PWZ30156.1"/>
    </source>
</evidence>
<dbReference type="EMBL" id="NCVQ01000004">
    <property type="protein sequence ID" value="PWZ30156.1"/>
    <property type="molecule type" value="Genomic_DNA"/>
</dbReference>
<dbReference type="Proteomes" id="UP000251960">
    <property type="component" value="Chromosome 3"/>
</dbReference>
<sequence length="77" mass="8987">EAEVVPLSFEAALKWSRGCLKQKVAQRRFIWMDNHGYVCLLKRLHRGVSIEQSVDRSHQFAFCLQWSVGHYQMAATH</sequence>
<organism evidence="1">
    <name type="scientific">Zea mays</name>
    <name type="common">Maize</name>
    <dbReference type="NCBI Taxonomy" id="4577"/>
    <lineage>
        <taxon>Eukaryota</taxon>
        <taxon>Viridiplantae</taxon>
        <taxon>Streptophyta</taxon>
        <taxon>Embryophyta</taxon>
        <taxon>Tracheophyta</taxon>
        <taxon>Spermatophyta</taxon>
        <taxon>Magnoliopsida</taxon>
        <taxon>Liliopsida</taxon>
        <taxon>Poales</taxon>
        <taxon>Poaceae</taxon>
        <taxon>PACMAD clade</taxon>
        <taxon>Panicoideae</taxon>
        <taxon>Andropogonodae</taxon>
        <taxon>Andropogoneae</taxon>
        <taxon>Tripsacinae</taxon>
        <taxon>Zea</taxon>
    </lineage>
</organism>
<reference evidence="1" key="1">
    <citation type="journal article" date="2018" name="Nat. Genet.">
        <title>Extensive intraspecific gene order and gene structural variations between Mo17 and other maize genomes.</title>
        <authorList>
            <person name="Sun S."/>
            <person name="Zhou Y."/>
            <person name="Chen J."/>
            <person name="Shi J."/>
            <person name="Zhao H."/>
            <person name="Zhao H."/>
            <person name="Song W."/>
            <person name="Zhang M."/>
            <person name="Cui Y."/>
            <person name="Dong X."/>
            <person name="Liu H."/>
            <person name="Ma X."/>
            <person name="Jiao Y."/>
            <person name="Wang B."/>
            <person name="Wei X."/>
            <person name="Stein J.C."/>
            <person name="Glaubitz J.C."/>
            <person name="Lu F."/>
            <person name="Yu G."/>
            <person name="Liang C."/>
            <person name="Fengler K."/>
            <person name="Li B."/>
            <person name="Rafalski A."/>
            <person name="Schnable P.S."/>
            <person name="Ware D.H."/>
            <person name="Buckler E.S."/>
            <person name="Lai J."/>
        </authorList>
    </citation>
    <scope>NUCLEOTIDE SEQUENCE [LARGE SCALE GENOMIC DNA]</scope>
    <source>
        <tissue evidence="1">Seedling</tissue>
    </source>
</reference>
<protein>
    <submittedName>
        <fullName evidence="1">Uncharacterized protein</fullName>
    </submittedName>
</protein>
<feature type="non-terminal residue" evidence="1">
    <location>
        <position position="1"/>
    </location>
</feature>
<dbReference type="AlphaFoldDB" id="A0A3L6FAD4"/>
<proteinExistence type="predicted"/>
<name>A0A3L6FAD4_MAIZE</name>
<comment type="caution">
    <text evidence="1">The sequence shown here is derived from an EMBL/GenBank/DDBJ whole genome shotgun (WGS) entry which is preliminary data.</text>
</comment>
<accession>A0A3L6FAD4</accession>
<gene>
    <name evidence="1" type="ORF">Zm00014a_033296</name>
</gene>